<protein>
    <submittedName>
        <fullName evidence="1">Phytoene dehydrogenase-related protein</fullName>
    </submittedName>
</protein>
<dbReference type="PRINTS" id="PR00411">
    <property type="entry name" value="PNDRDTASEI"/>
</dbReference>
<dbReference type="EMBL" id="FRBL01000008">
    <property type="protein sequence ID" value="SHM41450.1"/>
    <property type="molecule type" value="Genomic_DNA"/>
</dbReference>
<dbReference type="OrthoDB" id="833207at2"/>
<evidence type="ECO:0000313" key="2">
    <source>
        <dbReference type="Proteomes" id="UP000184420"/>
    </source>
</evidence>
<reference evidence="1 2" key="1">
    <citation type="submission" date="2016-11" db="EMBL/GenBank/DDBJ databases">
        <authorList>
            <person name="Jaros S."/>
            <person name="Januszkiewicz K."/>
            <person name="Wedrychowicz H."/>
        </authorList>
    </citation>
    <scope>NUCLEOTIDE SEQUENCE [LARGE SCALE GENOMIC DNA]</scope>
    <source>
        <strain evidence="1 2">DSM 27406</strain>
    </source>
</reference>
<dbReference type="InterPro" id="IPR036188">
    <property type="entry name" value="FAD/NAD-bd_sf"/>
</dbReference>
<dbReference type="RefSeq" id="WP_073084787.1">
    <property type="nucleotide sequence ID" value="NZ_FRBL01000008.1"/>
</dbReference>
<dbReference type="Pfam" id="PF13450">
    <property type="entry name" value="NAD_binding_8"/>
    <property type="match status" value="1"/>
</dbReference>
<dbReference type="Proteomes" id="UP000184420">
    <property type="component" value="Unassembled WGS sequence"/>
</dbReference>
<proteinExistence type="predicted"/>
<organism evidence="1 2">
    <name type="scientific">Chitinophaga jiangningensis</name>
    <dbReference type="NCBI Taxonomy" id="1419482"/>
    <lineage>
        <taxon>Bacteria</taxon>
        <taxon>Pseudomonadati</taxon>
        <taxon>Bacteroidota</taxon>
        <taxon>Chitinophagia</taxon>
        <taxon>Chitinophagales</taxon>
        <taxon>Chitinophagaceae</taxon>
        <taxon>Chitinophaga</taxon>
    </lineage>
</organism>
<evidence type="ECO:0000313" key="1">
    <source>
        <dbReference type="EMBL" id="SHM41450.1"/>
    </source>
</evidence>
<dbReference type="SUPFAM" id="SSF51905">
    <property type="entry name" value="FAD/NAD(P)-binding domain"/>
    <property type="match status" value="1"/>
</dbReference>
<dbReference type="PANTHER" id="PTHR10668:SF105">
    <property type="entry name" value="DEHYDROGENASE-RELATED"/>
    <property type="match status" value="1"/>
</dbReference>
<keyword evidence="2" id="KW-1185">Reference proteome</keyword>
<sequence>MSRSTNDYDAIVVGAGPNGLAAAITLQQHGLQVLLLEAKDTIGGGTRTKQLTLPGFRHDVCSAIHPMLIMSPFFQQLQLKDYGLELIYPPVAAAHPFDDGSAAVLKGSVEDTAALLGADGPAYTRLVSSLVQHWQELGPDILGPLHFPRHPLQLAAFGLTALRSADAIVKRFRTRQARGLWAGMAAHSMLPFDYLSSAAIGTVLCTAGHVAGWPLVKGGSQGIADALAALFTAFGGDIETGVPIDDLSQLPSAKLVLLDVSPKQLVQIAGDRLSDNYVKKLSRYRYGPGVFKVDWALDGPIPFINEDCRHAGTVHIGNTYEEIAAAEAGTWMGQLSEKPFVLLAQQSLFDGTRAPQGQHTAWGYCHVPNGNTTDMTRIIENQVERFAPGFKERIIGRHVMNATAMETYNANYIGGDINGGAIDISQLFTRPVMSVSPYRTSAKGIYLCSASTPPGGGVHGMCGYHAAIRALKDIKVIH</sequence>
<dbReference type="STRING" id="1419482.SAMN05444266_1089"/>
<accession>A0A1M7IL52</accession>
<dbReference type="Gene3D" id="3.50.50.60">
    <property type="entry name" value="FAD/NAD(P)-binding domain"/>
    <property type="match status" value="1"/>
</dbReference>
<gene>
    <name evidence="1" type="ORF">SAMN05444266_1089</name>
</gene>
<dbReference type="PANTHER" id="PTHR10668">
    <property type="entry name" value="PHYTOENE DEHYDROGENASE"/>
    <property type="match status" value="1"/>
</dbReference>
<name>A0A1M7IL52_9BACT</name>
<dbReference type="AlphaFoldDB" id="A0A1M7IL52"/>